<feature type="transmembrane region" description="Helical" evidence="1">
    <location>
        <begin position="23"/>
        <end position="43"/>
    </location>
</feature>
<keyword evidence="3" id="KW-1185">Reference proteome</keyword>
<dbReference type="PATRIC" id="fig|280871.6.peg.4834"/>
<evidence type="ECO:0000313" key="3">
    <source>
        <dbReference type="Proteomes" id="UP000032221"/>
    </source>
</evidence>
<evidence type="ECO:0000313" key="2">
    <source>
        <dbReference type="EMBL" id="KIU14610.1"/>
    </source>
</evidence>
<comment type="caution">
    <text evidence="2">The sequence shown here is derived from an EMBL/GenBank/DDBJ whole genome shotgun (WGS) entry which is preliminary data.</text>
</comment>
<proteinExistence type="predicted"/>
<name>A0A0D1L0R5_9MYCO</name>
<reference evidence="2 3" key="1">
    <citation type="submission" date="2015-01" db="EMBL/GenBank/DDBJ databases">
        <title>Genome sequence of Mycobacterium llatzerense and Mycobacterium immunogenum recovered from brain abscess.</title>
        <authorList>
            <person name="Greninger A.L."/>
            <person name="Langelier C."/>
            <person name="Cunningham G."/>
            <person name="Chiu C.Y."/>
            <person name="Miller S."/>
        </authorList>
    </citation>
    <scope>NUCLEOTIDE SEQUENCE [LARGE SCALE GENOMIC DNA]</scope>
    <source>
        <strain evidence="2 3">CLUC14</strain>
    </source>
</reference>
<dbReference type="AlphaFoldDB" id="A0A0D1L0R5"/>
<sequence>MIVTTTLAAGDLLTGTVTFWNDFRVPGAIGLLIVGVLTAIFAYHKGFGAAAGKLIGAIALAAITLGAAGLVNSAQQTLDNHTGGITRGQYGQ</sequence>
<gene>
    <name evidence="2" type="ORF">TL10_23365</name>
</gene>
<dbReference type="Proteomes" id="UP000032221">
    <property type="component" value="Unassembled WGS sequence"/>
</dbReference>
<dbReference type="RefSeq" id="WP_043987548.1">
    <property type="nucleotide sequence ID" value="NZ_JXST01000040.1"/>
</dbReference>
<protein>
    <submittedName>
        <fullName evidence="2">Uncharacterized protein</fullName>
    </submittedName>
</protein>
<keyword evidence="1" id="KW-1133">Transmembrane helix</keyword>
<keyword evidence="1" id="KW-0472">Membrane</keyword>
<dbReference type="STRING" id="280871.TL10_23365"/>
<organism evidence="2 3">
    <name type="scientific">Mycolicibacterium llatzerense</name>
    <dbReference type="NCBI Taxonomy" id="280871"/>
    <lineage>
        <taxon>Bacteria</taxon>
        <taxon>Bacillati</taxon>
        <taxon>Actinomycetota</taxon>
        <taxon>Actinomycetes</taxon>
        <taxon>Mycobacteriales</taxon>
        <taxon>Mycobacteriaceae</taxon>
        <taxon>Mycolicibacterium</taxon>
    </lineage>
</organism>
<dbReference type="EMBL" id="JXST01000040">
    <property type="protein sequence ID" value="KIU14610.1"/>
    <property type="molecule type" value="Genomic_DNA"/>
</dbReference>
<accession>A0A0D1L0R5</accession>
<feature type="transmembrane region" description="Helical" evidence="1">
    <location>
        <begin position="50"/>
        <end position="71"/>
    </location>
</feature>
<evidence type="ECO:0000256" key="1">
    <source>
        <dbReference type="SAM" id="Phobius"/>
    </source>
</evidence>
<keyword evidence="1" id="KW-0812">Transmembrane</keyword>